<protein>
    <recommendedName>
        <fullName evidence="3">Retrotransposon gag domain-containing protein</fullName>
    </recommendedName>
</protein>
<organism evidence="1 2">
    <name type="scientific">Trifolium medium</name>
    <dbReference type="NCBI Taxonomy" id="97028"/>
    <lineage>
        <taxon>Eukaryota</taxon>
        <taxon>Viridiplantae</taxon>
        <taxon>Streptophyta</taxon>
        <taxon>Embryophyta</taxon>
        <taxon>Tracheophyta</taxon>
        <taxon>Spermatophyta</taxon>
        <taxon>Magnoliopsida</taxon>
        <taxon>eudicotyledons</taxon>
        <taxon>Gunneridae</taxon>
        <taxon>Pentapetalae</taxon>
        <taxon>rosids</taxon>
        <taxon>fabids</taxon>
        <taxon>Fabales</taxon>
        <taxon>Fabaceae</taxon>
        <taxon>Papilionoideae</taxon>
        <taxon>50 kb inversion clade</taxon>
        <taxon>NPAAA clade</taxon>
        <taxon>Hologalegina</taxon>
        <taxon>IRL clade</taxon>
        <taxon>Trifolieae</taxon>
        <taxon>Trifolium</taxon>
    </lineage>
</organism>
<proteinExistence type="predicted"/>
<accession>A0A392S6L7</accession>
<evidence type="ECO:0000313" key="2">
    <source>
        <dbReference type="Proteomes" id="UP000265520"/>
    </source>
</evidence>
<dbReference type="EMBL" id="LXQA010318695">
    <property type="protein sequence ID" value="MCI43535.1"/>
    <property type="molecule type" value="Genomic_DNA"/>
</dbReference>
<feature type="non-terminal residue" evidence="1">
    <location>
        <position position="105"/>
    </location>
</feature>
<comment type="caution">
    <text evidence="1">The sequence shown here is derived from an EMBL/GenBank/DDBJ whole genome shotgun (WGS) entry which is preliminary data.</text>
</comment>
<dbReference type="Proteomes" id="UP000265520">
    <property type="component" value="Unassembled WGS sequence"/>
</dbReference>
<sequence>MLRMKEIQRSNETQFSQLNATMAQLLQRLPASSSSPHGAVNSVRDQQRNSFQVRSVKLDFPRFDGKNVMDWIFKAEQFFDYYATLDCDRLIIASVHLDHDVVPWY</sequence>
<evidence type="ECO:0000313" key="1">
    <source>
        <dbReference type="EMBL" id="MCI43535.1"/>
    </source>
</evidence>
<evidence type="ECO:0008006" key="3">
    <source>
        <dbReference type="Google" id="ProtNLM"/>
    </source>
</evidence>
<name>A0A392S6L7_9FABA</name>
<reference evidence="1 2" key="1">
    <citation type="journal article" date="2018" name="Front. Plant Sci.">
        <title>Red Clover (Trifolium pratense) and Zigzag Clover (T. medium) - A Picture of Genomic Similarities and Differences.</title>
        <authorList>
            <person name="Dluhosova J."/>
            <person name="Istvanek J."/>
            <person name="Nedelnik J."/>
            <person name="Repkova J."/>
        </authorList>
    </citation>
    <scope>NUCLEOTIDE SEQUENCE [LARGE SCALE GENOMIC DNA]</scope>
    <source>
        <strain evidence="2">cv. 10/8</strain>
        <tissue evidence="1">Leaf</tissue>
    </source>
</reference>
<dbReference type="AlphaFoldDB" id="A0A392S6L7"/>
<keyword evidence="2" id="KW-1185">Reference proteome</keyword>